<dbReference type="InterPro" id="IPR052355">
    <property type="entry name" value="CENP-V-like"/>
</dbReference>
<keyword evidence="2" id="KW-0479">Metal-binding</keyword>
<dbReference type="Pfam" id="PF04828">
    <property type="entry name" value="GFA"/>
    <property type="match status" value="1"/>
</dbReference>
<accession>A0A7H0LKN6</accession>
<evidence type="ECO:0000313" key="5">
    <source>
        <dbReference type="EMBL" id="QNQ10239.1"/>
    </source>
</evidence>
<evidence type="ECO:0000313" key="6">
    <source>
        <dbReference type="Proteomes" id="UP000516148"/>
    </source>
</evidence>
<evidence type="ECO:0000256" key="3">
    <source>
        <dbReference type="ARBA" id="ARBA00022833"/>
    </source>
</evidence>
<keyword evidence="3" id="KW-0862">Zinc</keyword>
<reference evidence="5 6" key="1">
    <citation type="submission" date="2020-09" db="EMBL/GenBank/DDBJ databases">
        <title>Sphingomonas sp., a new species isolated from pork steak.</title>
        <authorList>
            <person name="Heidler von Heilborn D."/>
        </authorList>
    </citation>
    <scope>NUCLEOTIDE SEQUENCE [LARGE SCALE GENOMIC DNA]</scope>
    <source>
        <strain evidence="6">S8-3T</strain>
    </source>
</reference>
<evidence type="ECO:0000259" key="4">
    <source>
        <dbReference type="PROSITE" id="PS51891"/>
    </source>
</evidence>
<dbReference type="KEGG" id="spap:H3Z74_03085"/>
<dbReference type="SUPFAM" id="SSF51316">
    <property type="entry name" value="Mss4-like"/>
    <property type="match status" value="1"/>
</dbReference>
<evidence type="ECO:0000256" key="1">
    <source>
        <dbReference type="ARBA" id="ARBA00005495"/>
    </source>
</evidence>
<dbReference type="GO" id="GO:0016846">
    <property type="term" value="F:carbon-sulfur lyase activity"/>
    <property type="evidence" value="ECO:0007669"/>
    <property type="project" value="InterPro"/>
</dbReference>
<keyword evidence="6" id="KW-1185">Reference proteome</keyword>
<evidence type="ECO:0000256" key="2">
    <source>
        <dbReference type="ARBA" id="ARBA00022723"/>
    </source>
</evidence>
<dbReference type="AlphaFoldDB" id="A0A7H0LKN6"/>
<name>A0A7H0LKN6_9SPHN</name>
<comment type="similarity">
    <text evidence="1">Belongs to the Gfa family.</text>
</comment>
<dbReference type="PANTHER" id="PTHR28620:SF1">
    <property type="entry name" value="CENP-V_GFA DOMAIN-CONTAINING PROTEIN"/>
    <property type="match status" value="1"/>
</dbReference>
<gene>
    <name evidence="5" type="ORF">H3Z74_03085</name>
</gene>
<organism evidence="5 6">
    <name type="scientific">Sphingomonas alpina</name>
    <dbReference type="NCBI Taxonomy" id="653931"/>
    <lineage>
        <taxon>Bacteria</taxon>
        <taxon>Pseudomonadati</taxon>
        <taxon>Pseudomonadota</taxon>
        <taxon>Alphaproteobacteria</taxon>
        <taxon>Sphingomonadales</taxon>
        <taxon>Sphingomonadaceae</taxon>
        <taxon>Sphingomonas</taxon>
    </lineage>
</organism>
<dbReference type="PANTHER" id="PTHR28620">
    <property type="entry name" value="CENTROMERE PROTEIN V"/>
    <property type="match status" value="1"/>
</dbReference>
<dbReference type="EMBL" id="CP061038">
    <property type="protein sequence ID" value="QNQ10239.1"/>
    <property type="molecule type" value="Genomic_DNA"/>
</dbReference>
<proteinExistence type="inferred from homology"/>
<dbReference type="GO" id="GO:0046872">
    <property type="term" value="F:metal ion binding"/>
    <property type="evidence" value="ECO:0007669"/>
    <property type="project" value="UniProtKB-KW"/>
</dbReference>
<dbReference type="InterPro" id="IPR011057">
    <property type="entry name" value="Mss4-like_sf"/>
</dbReference>
<feature type="domain" description="CENP-V/GFA" evidence="4">
    <location>
        <begin position="3"/>
        <end position="116"/>
    </location>
</feature>
<dbReference type="RefSeq" id="WP_187762543.1">
    <property type="nucleotide sequence ID" value="NZ_CP061038.1"/>
</dbReference>
<dbReference type="InterPro" id="IPR006913">
    <property type="entry name" value="CENP-V/GFA"/>
</dbReference>
<dbReference type="Gene3D" id="2.170.150.70">
    <property type="match status" value="1"/>
</dbReference>
<dbReference type="Proteomes" id="UP000516148">
    <property type="component" value="Chromosome"/>
</dbReference>
<dbReference type="PROSITE" id="PS51891">
    <property type="entry name" value="CENP_V_GFA"/>
    <property type="match status" value="1"/>
</dbReference>
<protein>
    <submittedName>
        <fullName evidence="5">GFA family protein</fullName>
    </submittedName>
</protein>
<sequence>MSYTGSCHCGAVAFEVEGDAPTAAMSCNCSHCRRKGLLLDFVPIDQFRVTSGEEATTEWLFNKHKIEHRFCETCGCQPFATGVGPGGARMAAINLRCVPSIDLDGLTLKKIDGASF</sequence>